<reference evidence="14" key="1">
    <citation type="journal article" date="2014" name="Int. J. Syst. Evol. Microbiol.">
        <title>Complete genome sequence of Corynebacterium casei LMG S-19264T (=DSM 44701T), isolated from a smear-ripened cheese.</title>
        <authorList>
            <consortium name="US DOE Joint Genome Institute (JGI-PGF)"/>
            <person name="Walter F."/>
            <person name="Albersmeier A."/>
            <person name="Kalinowski J."/>
            <person name="Ruckert C."/>
        </authorList>
    </citation>
    <scope>NUCLEOTIDE SEQUENCE</scope>
    <source>
        <strain evidence="14">CGMCC 1.12827</strain>
    </source>
</reference>
<comment type="similarity">
    <text evidence="6">Belongs to the serine/threonine dehydratase family.</text>
</comment>
<dbReference type="FunFam" id="3.40.50.1100:FF:000005">
    <property type="entry name" value="Threonine dehydratase catabolic"/>
    <property type="match status" value="1"/>
</dbReference>
<evidence type="ECO:0000256" key="6">
    <source>
        <dbReference type="ARBA" id="ARBA00010869"/>
    </source>
</evidence>
<dbReference type="GO" id="GO:0030170">
    <property type="term" value="F:pyridoxal phosphate binding"/>
    <property type="evidence" value="ECO:0007669"/>
    <property type="project" value="InterPro"/>
</dbReference>
<evidence type="ECO:0000256" key="8">
    <source>
        <dbReference type="ARBA" id="ARBA00022842"/>
    </source>
</evidence>
<comment type="caution">
    <text evidence="14">The sequence shown here is derived from an EMBL/GenBank/DDBJ whole genome shotgun (WGS) entry which is preliminary data.</text>
</comment>
<dbReference type="EMBL" id="BMGC01000021">
    <property type="protein sequence ID" value="GGB38209.1"/>
    <property type="molecule type" value="Genomic_DNA"/>
</dbReference>
<sequence>MADPALERPTYDDVADALVRISGIAHRTPVMHSRLIDEIAGFRVLFKCENLQRGGAFKFRGAYNAVSRLGEDRRDRGVVAFSSGNHAGAVALSSQMLGVSATIVMPADAPAAKLAATAGYGATIVTYDRYTQDREAIAGELMRSQGRTLIPPFNHPHVIAGQGTCAIEFIEDAPELDAVFTPLGGGGLLSGTLLAMGALSSHSRVYGVEPAAGDDGLQSLRAGHIVSISPPVTIADGAQTTELGSLTYPIIAERVTDILTATDHELVEALTLLATRMKLVVEPTAALGLVGALGMRDELAGATVGVIISGGNLDFPPDFSTGPHPS</sequence>
<evidence type="ECO:0000256" key="9">
    <source>
        <dbReference type="ARBA" id="ARBA00022898"/>
    </source>
</evidence>
<evidence type="ECO:0000256" key="4">
    <source>
        <dbReference type="ARBA" id="ARBA00001936"/>
    </source>
</evidence>
<dbReference type="GO" id="GO:0000287">
    <property type="term" value="F:magnesium ion binding"/>
    <property type="evidence" value="ECO:0007669"/>
    <property type="project" value="TreeGrafter"/>
</dbReference>
<dbReference type="GO" id="GO:1901605">
    <property type="term" value="P:alpha-amino acid metabolic process"/>
    <property type="evidence" value="ECO:0007669"/>
    <property type="project" value="UniProtKB-ARBA"/>
</dbReference>
<evidence type="ECO:0000256" key="1">
    <source>
        <dbReference type="ARBA" id="ARBA00001274"/>
    </source>
</evidence>
<evidence type="ECO:0000256" key="11">
    <source>
        <dbReference type="ARBA" id="ARBA00025527"/>
    </source>
</evidence>
<organism evidence="14 15">
    <name type="scientific">Gordonia jinhuaensis</name>
    <dbReference type="NCBI Taxonomy" id="1517702"/>
    <lineage>
        <taxon>Bacteria</taxon>
        <taxon>Bacillati</taxon>
        <taxon>Actinomycetota</taxon>
        <taxon>Actinomycetes</taxon>
        <taxon>Mycobacteriales</taxon>
        <taxon>Gordoniaceae</taxon>
        <taxon>Gordonia</taxon>
    </lineage>
</organism>
<comment type="cofactor">
    <cofactor evidence="3">
        <name>pyridoxal 5'-phosphate</name>
        <dbReference type="ChEBI" id="CHEBI:597326"/>
    </cofactor>
</comment>
<dbReference type="InterPro" id="IPR000634">
    <property type="entry name" value="Ser/Thr_deHydtase_PyrdxlP-BS"/>
</dbReference>
<dbReference type="GO" id="GO:0005524">
    <property type="term" value="F:ATP binding"/>
    <property type="evidence" value="ECO:0007669"/>
    <property type="project" value="TreeGrafter"/>
</dbReference>
<gene>
    <name evidence="14" type="ORF">GCM10011489_27370</name>
</gene>
<dbReference type="PANTHER" id="PTHR43050">
    <property type="entry name" value="SERINE / THREONINE RACEMASE FAMILY MEMBER"/>
    <property type="match status" value="1"/>
</dbReference>
<name>A0A916WVW1_9ACTN</name>
<evidence type="ECO:0000256" key="12">
    <source>
        <dbReference type="ARBA" id="ARBA00031427"/>
    </source>
</evidence>
<dbReference type="GO" id="GO:0030378">
    <property type="term" value="F:serine racemase activity"/>
    <property type="evidence" value="ECO:0007669"/>
    <property type="project" value="TreeGrafter"/>
</dbReference>
<dbReference type="GO" id="GO:0003941">
    <property type="term" value="F:L-serine ammonia-lyase activity"/>
    <property type="evidence" value="ECO:0007669"/>
    <property type="project" value="TreeGrafter"/>
</dbReference>
<keyword evidence="8" id="KW-0460">Magnesium</keyword>
<keyword evidence="10" id="KW-0456">Lyase</keyword>
<keyword evidence="15" id="KW-1185">Reference proteome</keyword>
<dbReference type="GO" id="GO:0008721">
    <property type="term" value="F:D-serine ammonia-lyase activity"/>
    <property type="evidence" value="ECO:0007669"/>
    <property type="project" value="TreeGrafter"/>
</dbReference>
<dbReference type="GO" id="GO:0004794">
    <property type="term" value="F:threonine deaminase activity"/>
    <property type="evidence" value="ECO:0007669"/>
    <property type="project" value="UniProtKB-EC"/>
</dbReference>
<dbReference type="RefSeq" id="WP_188587146.1">
    <property type="nucleotide sequence ID" value="NZ_BMGC01000021.1"/>
</dbReference>
<dbReference type="GO" id="GO:0018114">
    <property type="term" value="F:threonine racemase activity"/>
    <property type="evidence" value="ECO:0007669"/>
    <property type="project" value="TreeGrafter"/>
</dbReference>
<dbReference type="InterPro" id="IPR036052">
    <property type="entry name" value="TrpB-like_PALP_sf"/>
</dbReference>
<reference evidence="14" key="2">
    <citation type="submission" date="2020-09" db="EMBL/GenBank/DDBJ databases">
        <authorList>
            <person name="Sun Q."/>
            <person name="Zhou Y."/>
        </authorList>
    </citation>
    <scope>NUCLEOTIDE SEQUENCE</scope>
    <source>
        <strain evidence="14">CGMCC 1.12827</strain>
    </source>
</reference>
<evidence type="ECO:0000256" key="7">
    <source>
        <dbReference type="ARBA" id="ARBA00012096"/>
    </source>
</evidence>
<evidence type="ECO:0000256" key="3">
    <source>
        <dbReference type="ARBA" id="ARBA00001933"/>
    </source>
</evidence>
<evidence type="ECO:0000313" key="15">
    <source>
        <dbReference type="Proteomes" id="UP000621454"/>
    </source>
</evidence>
<comment type="function">
    <text evidence="11">Catalyzes the anaerobic formation of alpha-ketobutyrate and ammonia from threonine in a two-step reaction. The first step involved a dehydration of threonine and a production of enamine intermediates (aminocrotonate), which tautomerizes to its imine form (iminobutyrate). Both intermediates are unstable and short-lived. The second step is the nonenzymatic hydrolysis of the enamine/imine intermediates to form 2-ketobutyrate and free ammonia. In the low water environment of the cell, the second step is accelerated by RidA.</text>
</comment>
<dbReference type="Gene3D" id="3.40.50.1100">
    <property type="match status" value="2"/>
</dbReference>
<dbReference type="EC" id="4.3.1.19" evidence="7"/>
<dbReference type="PANTHER" id="PTHR43050:SF1">
    <property type="entry name" value="SERINE RACEMASE"/>
    <property type="match status" value="1"/>
</dbReference>
<dbReference type="NCBIfam" id="NF005454">
    <property type="entry name" value="PRK07048.1"/>
    <property type="match status" value="1"/>
</dbReference>
<evidence type="ECO:0000256" key="2">
    <source>
        <dbReference type="ARBA" id="ARBA00001913"/>
    </source>
</evidence>
<proteinExistence type="inferred from homology"/>
<evidence type="ECO:0000256" key="10">
    <source>
        <dbReference type="ARBA" id="ARBA00023239"/>
    </source>
</evidence>
<feature type="domain" description="Tryptophan synthase beta chain-like PALP" evidence="13">
    <location>
        <begin position="24"/>
        <end position="310"/>
    </location>
</feature>
<comment type="cofactor">
    <cofactor evidence="4">
        <name>Mn(2+)</name>
        <dbReference type="ChEBI" id="CHEBI:29035"/>
    </cofactor>
</comment>
<dbReference type="CDD" id="cd01562">
    <property type="entry name" value="Thr-dehyd"/>
    <property type="match status" value="1"/>
</dbReference>
<keyword evidence="9" id="KW-0663">Pyridoxal phosphate</keyword>
<dbReference type="PROSITE" id="PS00165">
    <property type="entry name" value="DEHYDRATASE_SER_THR"/>
    <property type="match status" value="1"/>
</dbReference>
<comment type="cofactor">
    <cofactor evidence="2">
        <name>Ca(2+)</name>
        <dbReference type="ChEBI" id="CHEBI:29108"/>
    </cofactor>
</comment>
<dbReference type="Pfam" id="PF00291">
    <property type="entry name" value="PALP"/>
    <property type="match status" value="1"/>
</dbReference>
<dbReference type="SUPFAM" id="SSF53686">
    <property type="entry name" value="Tryptophan synthase beta subunit-like PLP-dependent enzymes"/>
    <property type="match status" value="1"/>
</dbReference>
<comment type="catalytic activity">
    <reaction evidence="1">
        <text>L-threonine = 2-oxobutanoate + NH4(+)</text>
        <dbReference type="Rhea" id="RHEA:22108"/>
        <dbReference type="ChEBI" id="CHEBI:16763"/>
        <dbReference type="ChEBI" id="CHEBI:28938"/>
        <dbReference type="ChEBI" id="CHEBI:57926"/>
        <dbReference type="EC" id="4.3.1.19"/>
    </reaction>
</comment>
<protein>
    <recommendedName>
        <fullName evidence="7">threonine ammonia-lyase</fullName>
        <ecNumber evidence="7">4.3.1.19</ecNumber>
    </recommendedName>
    <alternativeName>
        <fullName evidence="12">Threonine deaminase</fullName>
    </alternativeName>
</protein>
<dbReference type="Proteomes" id="UP000621454">
    <property type="component" value="Unassembled WGS sequence"/>
</dbReference>
<evidence type="ECO:0000259" key="13">
    <source>
        <dbReference type="Pfam" id="PF00291"/>
    </source>
</evidence>
<dbReference type="InterPro" id="IPR001926">
    <property type="entry name" value="TrpB-like_PALP"/>
</dbReference>
<evidence type="ECO:0000256" key="5">
    <source>
        <dbReference type="ARBA" id="ARBA00001946"/>
    </source>
</evidence>
<dbReference type="AlphaFoldDB" id="A0A916WVW1"/>
<evidence type="ECO:0000313" key="14">
    <source>
        <dbReference type="EMBL" id="GGB38209.1"/>
    </source>
</evidence>
<comment type="cofactor">
    <cofactor evidence="5">
        <name>Mg(2+)</name>
        <dbReference type="ChEBI" id="CHEBI:18420"/>
    </cofactor>
</comment>
<accession>A0A916WVW1</accession>